<keyword evidence="4" id="KW-1185">Reference proteome</keyword>
<dbReference type="Proteomes" id="UP000250369">
    <property type="component" value="Unassembled WGS sequence"/>
</dbReference>
<evidence type="ECO:0000256" key="2">
    <source>
        <dbReference type="SAM" id="Phobius"/>
    </source>
</evidence>
<accession>A0A329LVX9</accession>
<keyword evidence="1" id="KW-0175">Coiled coil</keyword>
<dbReference type="EMBL" id="QMFB01000034">
    <property type="protein sequence ID" value="RAV12165.1"/>
    <property type="molecule type" value="Genomic_DNA"/>
</dbReference>
<evidence type="ECO:0000313" key="3">
    <source>
        <dbReference type="EMBL" id="RAV12165.1"/>
    </source>
</evidence>
<keyword evidence="2" id="KW-1133">Transmembrane helix</keyword>
<evidence type="ECO:0000256" key="1">
    <source>
        <dbReference type="SAM" id="Coils"/>
    </source>
</evidence>
<sequence length="144" mass="17048">MSGEIKGTIDNPAVIAGIFGVLGTFVTGYLGFLVAKNQNKKEKSITDRKQLSDDEQKFRDDLYERMVVLEETVDKYMKLVDRYHQRSISLEEEVLQWKNKYVELDKEWRVKYTELEIENKHLQNKVFALEGHLRKMQEKEFEEA</sequence>
<evidence type="ECO:0000313" key="4">
    <source>
        <dbReference type="Proteomes" id="UP000250369"/>
    </source>
</evidence>
<proteinExistence type="predicted"/>
<keyword evidence="2" id="KW-0812">Transmembrane</keyword>
<protein>
    <submittedName>
        <fullName evidence="3">Uncharacterized protein</fullName>
    </submittedName>
</protein>
<gene>
    <name evidence="3" type="ORF">DQG23_35170</name>
</gene>
<dbReference type="AlphaFoldDB" id="A0A329LVX9"/>
<name>A0A329LVX9_9BACL</name>
<dbReference type="RefSeq" id="WP_113035713.1">
    <property type="nucleotide sequence ID" value="NZ_QMFB01000034.1"/>
</dbReference>
<keyword evidence="2" id="KW-0472">Membrane</keyword>
<organism evidence="3 4">
    <name type="scientific">Paenibacillus contaminans</name>
    <dbReference type="NCBI Taxonomy" id="450362"/>
    <lineage>
        <taxon>Bacteria</taxon>
        <taxon>Bacillati</taxon>
        <taxon>Bacillota</taxon>
        <taxon>Bacilli</taxon>
        <taxon>Bacillales</taxon>
        <taxon>Paenibacillaceae</taxon>
        <taxon>Paenibacillus</taxon>
    </lineage>
</organism>
<feature type="coiled-coil region" evidence="1">
    <location>
        <begin position="87"/>
        <end position="139"/>
    </location>
</feature>
<feature type="transmembrane region" description="Helical" evidence="2">
    <location>
        <begin position="12"/>
        <end position="35"/>
    </location>
</feature>
<comment type="caution">
    <text evidence="3">The sequence shown here is derived from an EMBL/GenBank/DDBJ whole genome shotgun (WGS) entry which is preliminary data.</text>
</comment>
<reference evidence="3 4" key="1">
    <citation type="journal article" date="2009" name="Int. J. Syst. Evol. Microbiol.">
        <title>Paenibacillus contaminans sp. nov., isolated from a contaminated laboratory plate.</title>
        <authorList>
            <person name="Chou J.H."/>
            <person name="Lee J.H."/>
            <person name="Lin M.C."/>
            <person name="Chang P.S."/>
            <person name="Arun A.B."/>
            <person name="Young C.C."/>
            <person name="Chen W.M."/>
        </authorList>
    </citation>
    <scope>NUCLEOTIDE SEQUENCE [LARGE SCALE GENOMIC DNA]</scope>
    <source>
        <strain evidence="3 4">CKOBP-6</strain>
    </source>
</reference>